<sequence length="164" mass="17012">MGAAAPGFGAAAVAEPQIGTQAAGDAAAASPAQVWPESDTVLDLLRADARAAAAQRLGRAQDWLPPSAAAQLSARGPAHGMPGSDAQDNVDVLAIYGVGRVLHADVSVNGAVWRYRQGRHWPLGVAGQADAPRYALVAIDLPCVRLRRQDDVRTACLHTGQVHD</sequence>
<protein>
    <submittedName>
        <fullName evidence="1">Uncharacterized protein</fullName>
    </submittedName>
</protein>
<reference evidence="1 2" key="1">
    <citation type="submission" date="2016-04" db="EMBL/GenBank/DDBJ databases">
        <authorList>
            <consortium name="Pathogen Informatics"/>
        </authorList>
    </citation>
    <scope>NUCLEOTIDE SEQUENCE [LARGE SCALE GENOMIC DNA]</scope>
    <source>
        <strain evidence="1 2">H050680373</strain>
    </source>
</reference>
<evidence type="ECO:0000313" key="1">
    <source>
        <dbReference type="EMBL" id="SAI72110.1"/>
    </source>
</evidence>
<gene>
    <name evidence="1" type="ORF">SAMEA3906486_03943</name>
</gene>
<accession>A0A157SNS8</accession>
<dbReference type="Proteomes" id="UP000076848">
    <property type="component" value="Unassembled WGS sequence"/>
</dbReference>
<keyword evidence="2" id="KW-1185">Reference proteome</keyword>
<dbReference type="AlphaFoldDB" id="A0A157SNS8"/>
<name>A0A157SNS8_9BORD</name>
<proteinExistence type="predicted"/>
<dbReference type="STRING" id="288768.SAMEA3906486_03943"/>
<evidence type="ECO:0000313" key="2">
    <source>
        <dbReference type="Proteomes" id="UP000076848"/>
    </source>
</evidence>
<dbReference type="EMBL" id="FKIF01000007">
    <property type="protein sequence ID" value="SAI72110.1"/>
    <property type="molecule type" value="Genomic_DNA"/>
</dbReference>
<organism evidence="1 2">
    <name type="scientific">Bordetella ansorpii</name>
    <dbReference type="NCBI Taxonomy" id="288768"/>
    <lineage>
        <taxon>Bacteria</taxon>
        <taxon>Pseudomonadati</taxon>
        <taxon>Pseudomonadota</taxon>
        <taxon>Betaproteobacteria</taxon>
        <taxon>Burkholderiales</taxon>
        <taxon>Alcaligenaceae</taxon>
        <taxon>Bordetella</taxon>
    </lineage>
</organism>